<name>A0A250KSZ5_9GAMM</name>
<feature type="compositionally biased region" description="Basic and acidic residues" evidence="1">
    <location>
        <begin position="36"/>
        <end position="66"/>
    </location>
</feature>
<proteinExistence type="predicted"/>
<dbReference type="AlphaFoldDB" id="A0A250KSZ5"/>
<sequence length="66" mass="7447">MHDQTALGADAGYHVEDGLKVLTAEDIDAYIPDNGCRQRDKRYAGREQHKAKPDPLYHKTAKPKIE</sequence>
<gene>
    <name evidence="2" type="ORF">sS8_2868</name>
</gene>
<evidence type="ECO:0000256" key="1">
    <source>
        <dbReference type="SAM" id="MobiDB-lite"/>
    </source>
</evidence>
<reference evidence="2 3" key="1">
    <citation type="submission" date="2016-12" db="EMBL/GenBank/DDBJ databases">
        <title>Genome sequencing of Methylocaldum marinum.</title>
        <authorList>
            <person name="Takeuchi M."/>
            <person name="Kamagata Y."/>
            <person name="Hiraoka S."/>
            <person name="Oshima K."/>
            <person name="Hattori M."/>
            <person name="Iwasaki W."/>
        </authorList>
    </citation>
    <scope>NUCLEOTIDE SEQUENCE [LARGE SCALE GENOMIC DNA]</scope>
    <source>
        <strain evidence="2 3">S8</strain>
    </source>
</reference>
<dbReference type="OrthoDB" id="9182628at2"/>
<keyword evidence="3" id="KW-1185">Reference proteome</keyword>
<evidence type="ECO:0000313" key="3">
    <source>
        <dbReference type="Proteomes" id="UP000266313"/>
    </source>
</evidence>
<dbReference type="Proteomes" id="UP000266313">
    <property type="component" value="Chromosome"/>
</dbReference>
<dbReference type="EMBL" id="AP017928">
    <property type="protein sequence ID" value="BBA34813.1"/>
    <property type="molecule type" value="Genomic_DNA"/>
</dbReference>
<accession>A0A250KSZ5</accession>
<organism evidence="2 3">
    <name type="scientific">Methylocaldum marinum</name>
    <dbReference type="NCBI Taxonomy" id="1432792"/>
    <lineage>
        <taxon>Bacteria</taxon>
        <taxon>Pseudomonadati</taxon>
        <taxon>Pseudomonadota</taxon>
        <taxon>Gammaproteobacteria</taxon>
        <taxon>Methylococcales</taxon>
        <taxon>Methylococcaceae</taxon>
        <taxon>Methylocaldum</taxon>
    </lineage>
</organism>
<protein>
    <submittedName>
        <fullName evidence="2">IS4 family transposase</fullName>
    </submittedName>
</protein>
<feature type="region of interest" description="Disordered" evidence="1">
    <location>
        <begin position="33"/>
        <end position="66"/>
    </location>
</feature>
<dbReference type="KEGG" id="mmai:sS8_2868"/>
<evidence type="ECO:0000313" key="2">
    <source>
        <dbReference type="EMBL" id="BBA34813.1"/>
    </source>
</evidence>
<dbReference type="RefSeq" id="WP_119630140.1">
    <property type="nucleotide sequence ID" value="NZ_AP017928.1"/>
</dbReference>